<dbReference type="GO" id="GO:0005789">
    <property type="term" value="C:endoplasmic reticulum membrane"/>
    <property type="evidence" value="ECO:0007669"/>
    <property type="project" value="UniProtKB-SubCell"/>
</dbReference>
<keyword evidence="7" id="KW-0256">Endoplasmic reticulum</keyword>
<keyword evidence="5" id="KW-0812">Transmembrane</keyword>
<comment type="caution">
    <text evidence="10">The sequence shown here is derived from an EMBL/GenBank/DDBJ whole genome shotgun (WGS) entry which is preliminary data.</text>
</comment>
<evidence type="ECO:0000313" key="11">
    <source>
        <dbReference type="Proteomes" id="UP000268093"/>
    </source>
</evidence>
<organism evidence="10 11">
    <name type="scientific">Jimgerdemannia flammicorona</name>
    <dbReference type="NCBI Taxonomy" id="994334"/>
    <lineage>
        <taxon>Eukaryota</taxon>
        <taxon>Fungi</taxon>
        <taxon>Fungi incertae sedis</taxon>
        <taxon>Mucoromycota</taxon>
        <taxon>Mucoromycotina</taxon>
        <taxon>Endogonomycetes</taxon>
        <taxon>Endogonales</taxon>
        <taxon>Endogonaceae</taxon>
        <taxon>Jimgerdemannia</taxon>
    </lineage>
</organism>
<evidence type="ECO:0000256" key="3">
    <source>
        <dbReference type="ARBA" id="ARBA00012132"/>
    </source>
</evidence>
<evidence type="ECO:0000256" key="1">
    <source>
        <dbReference type="ARBA" id="ARBA00004477"/>
    </source>
</evidence>
<dbReference type="PANTHER" id="PTHR13205">
    <property type="entry name" value="TRANSMEMBRANE PROTEIN 15-RELATED"/>
    <property type="match status" value="1"/>
</dbReference>
<dbReference type="InterPro" id="IPR032974">
    <property type="entry name" value="Polypren_kinase"/>
</dbReference>
<protein>
    <recommendedName>
        <fullName evidence="3">dolichol kinase</fullName>
        <ecNumber evidence="3">2.7.1.108</ecNumber>
    </recommendedName>
</protein>
<dbReference type="Proteomes" id="UP000268093">
    <property type="component" value="Unassembled WGS sequence"/>
</dbReference>
<dbReference type="EC" id="2.7.1.108" evidence="3"/>
<dbReference type="GO" id="GO:0004168">
    <property type="term" value="F:dolichol kinase activity"/>
    <property type="evidence" value="ECO:0007669"/>
    <property type="project" value="UniProtKB-EC"/>
</dbReference>
<reference evidence="10 11" key="1">
    <citation type="journal article" date="2018" name="New Phytol.">
        <title>Phylogenomics of Endogonaceae and evolution of mycorrhizas within Mucoromycota.</title>
        <authorList>
            <person name="Chang Y."/>
            <person name="Desiro A."/>
            <person name="Na H."/>
            <person name="Sandor L."/>
            <person name="Lipzen A."/>
            <person name="Clum A."/>
            <person name="Barry K."/>
            <person name="Grigoriev I.V."/>
            <person name="Martin F.M."/>
            <person name="Stajich J.E."/>
            <person name="Smith M.E."/>
            <person name="Bonito G."/>
            <person name="Spatafora J.W."/>
        </authorList>
    </citation>
    <scope>NUCLEOTIDE SEQUENCE [LARGE SCALE GENOMIC DNA]</scope>
    <source>
        <strain evidence="10 11">GMNB39</strain>
    </source>
</reference>
<dbReference type="AlphaFoldDB" id="A0A432ZXU9"/>
<keyword evidence="11" id="KW-1185">Reference proteome</keyword>
<name>A0A432ZXU9_9FUNG</name>
<gene>
    <name evidence="10" type="ORF">BC936DRAFT_144457</name>
</gene>
<proteinExistence type="inferred from homology"/>
<keyword evidence="9" id="KW-0472">Membrane</keyword>
<evidence type="ECO:0000256" key="6">
    <source>
        <dbReference type="ARBA" id="ARBA00022777"/>
    </source>
</evidence>
<comment type="subcellular location">
    <subcellularLocation>
        <location evidence="1">Endoplasmic reticulum membrane</location>
        <topology evidence="1">Multi-pass membrane protein</topology>
    </subcellularLocation>
</comment>
<evidence type="ECO:0000256" key="8">
    <source>
        <dbReference type="ARBA" id="ARBA00022989"/>
    </source>
</evidence>
<feature type="non-terminal residue" evidence="10">
    <location>
        <position position="108"/>
    </location>
</feature>
<dbReference type="OrthoDB" id="377083at2759"/>
<dbReference type="GO" id="GO:0043048">
    <property type="term" value="P:dolichyl monophosphate biosynthetic process"/>
    <property type="evidence" value="ECO:0007669"/>
    <property type="project" value="TreeGrafter"/>
</dbReference>
<evidence type="ECO:0000313" key="10">
    <source>
        <dbReference type="EMBL" id="RUO95322.1"/>
    </source>
</evidence>
<sequence>MSLPLLFIVNLVVPRRHPGGCFASERQRHNTVICQLPAVDQLLALVAGLLGAGTIHSVLAGLSGILALGLGDSMASIVGKYLGRHRWPGTNKTVEGTAAYVASVLLGS</sequence>
<accession>A0A432ZXU9</accession>
<keyword evidence="4" id="KW-0808">Transferase</keyword>
<evidence type="ECO:0000256" key="4">
    <source>
        <dbReference type="ARBA" id="ARBA00022679"/>
    </source>
</evidence>
<evidence type="ECO:0000256" key="2">
    <source>
        <dbReference type="ARBA" id="ARBA00010794"/>
    </source>
</evidence>
<evidence type="ECO:0000256" key="9">
    <source>
        <dbReference type="ARBA" id="ARBA00023136"/>
    </source>
</evidence>
<dbReference type="EMBL" id="RBNI01032769">
    <property type="protein sequence ID" value="RUO95322.1"/>
    <property type="molecule type" value="Genomic_DNA"/>
</dbReference>
<keyword evidence="6" id="KW-0418">Kinase</keyword>
<evidence type="ECO:0000256" key="7">
    <source>
        <dbReference type="ARBA" id="ARBA00022824"/>
    </source>
</evidence>
<dbReference type="PANTHER" id="PTHR13205:SF15">
    <property type="entry name" value="DOLICHOL KINASE"/>
    <property type="match status" value="1"/>
</dbReference>
<comment type="similarity">
    <text evidence="2">Belongs to the polyprenol kinase family.</text>
</comment>
<keyword evidence="8" id="KW-1133">Transmembrane helix</keyword>
<evidence type="ECO:0000256" key="5">
    <source>
        <dbReference type="ARBA" id="ARBA00022692"/>
    </source>
</evidence>